<name>A0A2U8FSX4_9BURK</name>
<dbReference type="Proteomes" id="UP000244892">
    <property type="component" value="Chromosome"/>
</dbReference>
<evidence type="ECO:0000313" key="2">
    <source>
        <dbReference type="Proteomes" id="UP000244892"/>
    </source>
</evidence>
<keyword evidence="2" id="KW-1185">Reference proteome</keyword>
<proteinExistence type="predicted"/>
<evidence type="ECO:0000313" key="1">
    <source>
        <dbReference type="EMBL" id="AWI53504.1"/>
    </source>
</evidence>
<protein>
    <submittedName>
        <fullName evidence="1">Uncharacterized protein</fullName>
    </submittedName>
</protein>
<sequence>MYQLNLARSLAAGSVFGQNAVKCSQMLVSEGKLEPESFNIAIGVAAKMRGQANLRAFHEHYLEKTSEFRANKVVRRFQEAIDSLSIGSLGNILVEARTTRIRPTTRSTGLDEGVRL</sequence>
<dbReference type="AlphaFoldDB" id="A0A2U8FSX4"/>
<reference evidence="1 2" key="1">
    <citation type="submission" date="2018-05" db="EMBL/GenBank/DDBJ databases">
        <title>complete genome sequence of Aquabacterium olei NBRC 110486.</title>
        <authorList>
            <person name="Tang B."/>
            <person name="Chang J."/>
            <person name="Zhang L."/>
            <person name="Yang H."/>
        </authorList>
    </citation>
    <scope>NUCLEOTIDE SEQUENCE [LARGE SCALE GENOMIC DNA]</scope>
    <source>
        <strain evidence="1 2">NBRC 110486</strain>
    </source>
</reference>
<organism evidence="1 2">
    <name type="scientific">Aquabacterium olei</name>
    <dbReference type="NCBI Taxonomy" id="1296669"/>
    <lineage>
        <taxon>Bacteria</taxon>
        <taxon>Pseudomonadati</taxon>
        <taxon>Pseudomonadota</taxon>
        <taxon>Betaproteobacteria</taxon>
        <taxon>Burkholderiales</taxon>
        <taxon>Aquabacterium</taxon>
    </lineage>
</organism>
<gene>
    <name evidence="1" type="ORF">DEH84_08730</name>
</gene>
<accession>A0A2U8FSX4</accession>
<dbReference type="EMBL" id="CP029210">
    <property type="protein sequence ID" value="AWI53504.1"/>
    <property type="molecule type" value="Genomic_DNA"/>
</dbReference>
<dbReference type="KEGG" id="aon:DEH84_08730"/>